<keyword evidence="1" id="KW-0521">NADP</keyword>
<reference evidence="3" key="2">
    <citation type="submission" date="2020-09" db="EMBL/GenBank/DDBJ databases">
        <authorList>
            <person name="Sun Q."/>
            <person name="Zhou Y."/>
        </authorList>
    </citation>
    <scope>NUCLEOTIDE SEQUENCE</scope>
    <source>
        <strain evidence="3">CGMCC 1.15794</strain>
    </source>
</reference>
<dbReference type="InterPro" id="IPR011032">
    <property type="entry name" value="GroES-like_sf"/>
</dbReference>
<dbReference type="Gene3D" id="3.40.50.720">
    <property type="entry name" value="NAD(P)-binding Rossmann-like Domain"/>
    <property type="match status" value="1"/>
</dbReference>
<comment type="caution">
    <text evidence="3">The sequence shown here is derived from an EMBL/GenBank/DDBJ whole genome shotgun (WGS) entry which is preliminary data.</text>
</comment>
<sequence>MSRAALYDRVGGPEVLRVAEVDDPAPGPGEVAVRVRAAGLNPVDAKLRSGAFPSDSPFPRRPGADLAGTVEDVGPGASYWDGTAIEVGDEVVGRGQGSIAERAVAQASDLVRRPAELPVETAGGLDIAGLTAVSCLATIPIGAGDTVLVGGAAGAVGLIASQLALRTGASVIGTASERNHDFLRSLGVVPLAYGEGLAERLAGHEITAVIDCHGRDALDAGVSIGVPVDGMVAIADHEAVAELGVRNVEREARTAENLARLVDDLAAGSLVLPVAATYSLDEVREAFATLEGSHAPGKVVVLP</sequence>
<dbReference type="InterPro" id="IPR013154">
    <property type="entry name" value="ADH-like_N"/>
</dbReference>
<dbReference type="Proteomes" id="UP000657592">
    <property type="component" value="Unassembled WGS sequence"/>
</dbReference>
<protein>
    <submittedName>
        <fullName evidence="3">NADPH:quinone reductase</fullName>
    </submittedName>
</protein>
<feature type="domain" description="Enoyl reductase (ER)" evidence="2">
    <location>
        <begin position="11"/>
        <end position="301"/>
    </location>
</feature>
<dbReference type="CDD" id="cd05289">
    <property type="entry name" value="MDR_like_2"/>
    <property type="match status" value="1"/>
</dbReference>
<dbReference type="SUPFAM" id="SSF50129">
    <property type="entry name" value="GroES-like"/>
    <property type="match status" value="1"/>
</dbReference>
<evidence type="ECO:0000313" key="4">
    <source>
        <dbReference type="Proteomes" id="UP000657592"/>
    </source>
</evidence>
<organism evidence="3 4">
    <name type="scientific">Microbacterium album</name>
    <dbReference type="NCBI Taxonomy" id="2053191"/>
    <lineage>
        <taxon>Bacteria</taxon>
        <taxon>Bacillati</taxon>
        <taxon>Actinomycetota</taxon>
        <taxon>Actinomycetes</taxon>
        <taxon>Micrococcales</taxon>
        <taxon>Microbacteriaceae</taxon>
        <taxon>Microbacterium</taxon>
    </lineage>
</organism>
<dbReference type="PANTHER" id="PTHR44154:SF1">
    <property type="entry name" value="QUINONE OXIDOREDUCTASE"/>
    <property type="match status" value="1"/>
</dbReference>
<dbReference type="Pfam" id="PF13602">
    <property type="entry name" value="ADH_zinc_N_2"/>
    <property type="match status" value="1"/>
</dbReference>
<name>A0A917MKN0_9MICO</name>
<evidence type="ECO:0000259" key="2">
    <source>
        <dbReference type="SMART" id="SM00829"/>
    </source>
</evidence>
<dbReference type="EMBL" id="BMJY01000001">
    <property type="protein sequence ID" value="GGH33555.1"/>
    <property type="molecule type" value="Genomic_DNA"/>
</dbReference>
<dbReference type="PANTHER" id="PTHR44154">
    <property type="entry name" value="QUINONE OXIDOREDUCTASE"/>
    <property type="match status" value="1"/>
</dbReference>
<dbReference type="Pfam" id="PF08240">
    <property type="entry name" value="ADH_N"/>
    <property type="match status" value="1"/>
</dbReference>
<dbReference type="GO" id="GO:0016491">
    <property type="term" value="F:oxidoreductase activity"/>
    <property type="evidence" value="ECO:0007669"/>
    <property type="project" value="InterPro"/>
</dbReference>
<dbReference type="SUPFAM" id="SSF51735">
    <property type="entry name" value="NAD(P)-binding Rossmann-fold domains"/>
    <property type="match status" value="1"/>
</dbReference>
<keyword evidence="4" id="KW-1185">Reference proteome</keyword>
<dbReference type="InterPro" id="IPR020843">
    <property type="entry name" value="ER"/>
</dbReference>
<gene>
    <name evidence="3" type="ORF">GCM10010921_00570</name>
</gene>
<evidence type="ECO:0000313" key="3">
    <source>
        <dbReference type="EMBL" id="GGH33555.1"/>
    </source>
</evidence>
<proteinExistence type="predicted"/>
<evidence type="ECO:0000256" key="1">
    <source>
        <dbReference type="ARBA" id="ARBA00022857"/>
    </source>
</evidence>
<reference evidence="3" key="1">
    <citation type="journal article" date="2014" name="Int. J. Syst. Evol. Microbiol.">
        <title>Complete genome sequence of Corynebacterium casei LMG S-19264T (=DSM 44701T), isolated from a smear-ripened cheese.</title>
        <authorList>
            <consortium name="US DOE Joint Genome Institute (JGI-PGF)"/>
            <person name="Walter F."/>
            <person name="Albersmeier A."/>
            <person name="Kalinowski J."/>
            <person name="Ruckert C."/>
        </authorList>
    </citation>
    <scope>NUCLEOTIDE SEQUENCE</scope>
    <source>
        <strain evidence="3">CGMCC 1.15794</strain>
    </source>
</reference>
<dbReference type="AlphaFoldDB" id="A0A917MKN0"/>
<dbReference type="Gene3D" id="3.90.180.10">
    <property type="entry name" value="Medium-chain alcohol dehydrogenases, catalytic domain"/>
    <property type="match status" value="1"/>
</dbReference>
<dbReference type="InterPro" id="IPR051603">
    <property type="entry name" value="Zinc-ADH_QOR/CCCR"/>
</dbReference>
<dbReference type="InterPro" id="IPR036291">
    <property type="entry name" value="NAD(P)-bd_dom_sf"/>
</dbReference>
<dbReference type="SMART" id="SM00829">
    <property type="entry name" value="PKS_ER"/>
    <property type="match status" value="1"/>
</dbReference>
<accession>A0A917MKN0</accession>
<dbReference type="RefSeq" id="WP_188754246.1">
    <property type="nucleotide sequence ID" value="NZ_BMJY01000001.1"/>
</dbReference>